<dbReference type="AlphaFoldDB" id="A6HHX1"/>
<proteinExistence type="predicted"/>
<evidence type="ECO:0000313" key="1">
    <source>
        <dbReference type="EMBL" id="EDM05626.1"/>
    </source>
</evidence>
<dbReference type="EMBL" id="CH473948">
    <property type="protein sequence ID" value="EDM05626.1"/>
    <property type="molecule type" value="Genomic_DNA"/>
</dbReference>
<gene>
    <name evidence="1" type="ORF">rCG_34632</name>
</gene>
<reference evidence="1 2" key="1">
    <citation type="submission" date="2005-07" db="EMBL/GenBank/DDBJ databases">
        <authorList>
            <person name="Mural R.J."/>
            <person name="Li P.W."/>
            <person name="Adams M.D."/>
            <person name="Amanatides P.G."/>
            <person name="Baden-Tillson H."/>
            <person name="Barnstead M."/>
            <person name="Chin S.H."/>
            <person name="Dew I."/>
            <person name="Evans C.A."/>
            <person name="Ferriera S."/>
            <person name="Flanigan M."/>
            <person name="Fosler C."/>
            <person name="Glodek A."/>
            <person name="Gu Z."/>
            <person name="Holt R.A."/>
            <person name="Jennings D."/>
            <person name="Kraft C.L."/>
            <person name="Lu F."/>
            <person name="Nguyen T."/>
            <person name="Nusskern D.R."/>
            <person name="Pfannkoch C.M."/>
            <person name="Sitter C."/>
            <person name="Sutton G.G."/>
            <person name="Venter J.C."/>
            <person name="Wang Z."/>
            <person name="Woodage T."/>
            <person name="Zheng X.H."/>
            <person name="Zhong F."/>
        </authorList>
    </citation>
    <scope>NUCLEOTIDE SEQUENCE [LARGE SCALE GENOMIC DNA]</scope>
    <source>
        <strain>BN</strain>
        <strain evidence="2">Sprague-Dawley</strain>
    </source>
</reference>
<organism evidence="1 2">
    <name type="scientific">Rattus norvegicus</name>
    <name type="common">Rat</name>
    <dbReference type="NCBI Taxonomy" id="10116"/>
    <lineage>
        <taxon>Eukaryota</taxon>
        <taxon>Metazoa</taxon>
        <taxon>Chordata</taxon>
        <taxon>Craniata</taxon>
        <taxon>Vertebrata</taxon>
        <taxon>Euteleostomi</taxon>
        <taxon>Mammalia</taxon>
        <taxon>Eutheria</taxon>
        <taxon>Euarchontoglires</taxon>
        <taxon>Glires</taxon>
        <taxon>Rodentia</taxon>
        <taxon>Myomorpha</taxon>
        <taxon>Muroidea</taxon>
        <taxon>Muridae</taxon>
        <taxon>Murinae</taxon>
        <taxon>Rattus</taxon>
    </lineage>
</organism>
<name>A6HHX1_RAT</name>
<sequence>MGSQLKGTRPSFPSLPFYSVATSM</sequence>
<dbReference type="Proteomes" id="UP000234681">
    <property type="component" value="Chromosome 10"/>
</dbReference>
<accession>A6HHX1</accession>
<evidence type="ECO:0000313" key="2">
    <source>
        <dbReference type="Proteomes" id="UP000234681"/>
    </source>
</evidence>
<protein>
    <submittedName>
        <fullName evidence="1">RCG34632</fullName>
    </submittedName>
</protein>